<sequence>MQHFVITAVARMPEQTTLCRCGRVFSTSGTVVALGEFENDEWKRLEADKYLHIREARDDEVAAQAVTAEPLDAEAAAELAERLDEVIRALEPGDFGQDGKPKITAIRKWLPEEKDRIDATLRDAVWKLMTEGGFEAPKA</sequence>
<dbReference type="SUPFAM" id="SSF160059">
    <property type="entry name" value="PriA/YqbF domain"/>
    <property type="match status" value="1"/>
</dbReference>
<dbReference type="AlphaFoldDB" id="A0A1I5W3L9"/>
<proteinExistence type="predicted"/>
<reference evidence="2" key="1">
    <citation type="submission" date="2016-10" db="EMBL/GenBank/DDBJ databases">
        <authorList>
            <person name="Varghese N."/>
            <person name="Submissions S."/>
        </authorList>
    </citation>
    <scope>NUCLEOTIDE SEQUENCE [LARGE SCALE GENOMIC DNA]</scope>
    <source>
        <strain evidence="2">JCM 10271</strain>
    </source>
</reference>
<dbReference type="STRING" id="93684.SAMN05421853_102105"/>
<organism evidence="1 2">
    <name type="scientific">Roseivivax halotolerans</name>
    <dbReference type="NCBI Taxonomy" id="93684"/>
    <lineage>
        <taxon>Bacteria</taxon>
        <taxon>Pseudomonadati</taxon>
        <taxon>Pseudomonadota</taxon>
        <taxon>Alphaproteobacteria</taxon>
        <taxon>Rhodobacterales</taxon>
        <taxon>Roseobacteraceae</taxon>
        <taxon>Roseivivax</taxon>
    </lineage>
</organism>
<evidence type="ECO:0000313" key="2">
    <source>
        <dbReference type="Proteomes" id="UP000243106"/>
    </source>
</evidence>
<dbReference type="Proteomes" id="UP000243106">
    <property type="component" value="Unassembled WGS sequence"/>
</dbReference>
<protein>
    <submittedName>
        <fullName evidence="1">Uncharacterized protein</fullName>
    </submittedName>
</protein>
<dbReference type="RefSeq" id="WP_093009388.1">
    <property type="nucleotide sequence ID" value="NZ_FOXV01000002.1"/>
</dbReference>
<dbReference type="EMBL" id="FOXV01000002">
    <property type="protein sequence ID" value="SFQ14325.1"/>
    <property type="molecule type" value="Genomic_DNA"/>
</dbReference>
<gene>
    <name evidence="1" type="ORF">SAMN05421853_102105</name>
</gene>
<keyword evidence="2" id="KW-1185">Reference proteome</keyword>
<evidence type="ECO:0000313" key="1">
    <source>
        <dbReference type="EMBL" id="SFQ14325.1"/>
    </source>
</evidence>
<name>A0A1I5W3L9_9RHOB</name>
<accession>A0A1I5W3L9</accession>